<dbReference type="Pfam" id="PF05975">
    <property type="entry name" value="EcsB"/>
    <property type="match status" value="1"/>
</dbReference>
<dbReference type="RefSeq" id="WP_094251669.1">
    <property type="nucleotide sequence ID" value="NZ_JBHLXL010000001.1"/>
</dbReference>
<feature type="transmembrane region" description="Helical" evidence="1">
    <location>
        <begin position="191"/>
        <end position="211"/>
    </location>
</feature>
<proteinExistence type="predicted"/>
<gene>
    <name evidence="2" type="ORF">CGZ90_07445</name>
</gene>
<dbReference type="GO" id="GO:0016020">
    <property type="term" value="C:membrane"/>
    <property type="evidence" value="ECO:0007669"/>
    <property type="project" value="InterPro"/>
</dbReference>
<feature type="transmembrane region" description="Helical" evidence="1">
    <location>
        <begin position="284"/>
        <end position="303"/>
    </location>
</feature>
<organism evidence="2 3">
    <name type="scientific">Fictibacillus aquaticus</name>
    <dbReference type="NCBI Taxonomy" id="2021314"/>
    <lineage>
        <taxon>Bacteria</taxon>
        <taxon>Bacillati</taxon>
        <taxon>Bacillota</taxon>
        <taxon>Bacilli</taxon>
        <taxon>Bacillales</taxon>
        <taxon>Fictibacillaceae</taxon>
        <taxon>Fictibacillus</taxon>
    </lineage>
</organism>
<feature type="transmembrane region" description="Helical" evidence="1">
    <location>
        <begin position="167"/>
        <end position="185"/>
    </location>
</feature>
<feature type="transmembrane region" description="Helical" evidence="1">
    <location>
        <begin position="21"/>
        <end position="45"/>
    </location>
</feature>
<dbReference type="PIRSF" id="PIRSF037259">
    <property type="entry name" value="EcsB_ABC"/>
    <property type="match status" value="1"/>
</dbReference>
<accession>A0A235FFJ1</accession>
<feature type="transmembrane region" description="Helical" evidence="1">
    <location>
        <begin position="102"/>
        <end position="124"/>
    </location>
</feature>
<keyword evidence="1" id="KW-1133">Transmembrane helix</keyword>
<keyword evidence="1" id="KW-0812">Transmembrane</keyword>
<feature type="transmembrane region" description="Helical" evidence="1">
    <location>
        <begin position="57"/>
        <end position="72"/>
    </location>
</feature>
<evidence type="ECO:0000256" key="1">
    <source>
        <dbReference type="SAM" id="Phobius"/>
    </source>
</evidence>
<dbReference type="AlphaFoldDB" id="A0A235FFJ1"/>
<protein>
    <recommendedName>
        <fullName evidence="4">ABC transporter permease</fullName>
    </recommendedName>
</protein>
<comment type="caution">
    <text evidence="2">The sequence shown here is derived from an EMBL/GenBank/DDBJ whole genome shotgun (WGS) entry which is preliminary data.</text>
</comment>
<sequence length="405" mass="47693">MMDMKKVWTVRRNDYFTESLRYFRVMASSGLIVSMFLLIVIGSIYYAKLIKMLPENFPAELLLAAVFTYWLTRSPVRTLLKKADLVFLLPVESRMKNYFSHALKYSLAVQLFTTLLLFTLFWPLVQAFIREDTMGYLWFAMFLLLSKAFNLYVSWEEQRLPYAKQRRGYMFLRAAVNAVYTFLLFQNASFVFLAALLAVMYVLKNFVFGVFKKMHGYQWEHLLQKEHVMQMKVYRVANLFTDVPALQQTMTPRRWLNWLTSARYSPGKVLGNLYMKTFVRANDYLPLYIRLILIGWLFIYLIPDGWWQTAVILLFLQMTALQLCAILLHHKRNAMFELYPIRWDQKVSSFASWLGIITAVQSVFYALFYFAEARDALVALIIAAAGVVYSKWYVPVMVKKQAIHH</sequence>
<feature type="transmembrane region" description="Helical" evidence="1">
    <location>
        <begin position="350"/>
        <end position="370"/>
    </location>
</feature>
<feature type="transmembrane region" description="Helical" evidence="1">
    <location>
        <begin position="136"/>
        <end position="155"/>
    </location>
</feature>
<dbReference type="EMBL" id="NOII01000001">
    <property type="protein sequence ID" value="OYD59707.1"/>
    <property type="molecule type" value="Genomic_DNA"/>
</dbReference>
<keyword evidence="3" id="KW-1185">Reference proteome</keyword>
<reference evidence="2 3" key="1">
    <citation type="submission" date="2017-07" db="EMBL/GenBank/DDBJ databases">
        <title>Fictibacillus sp. nov. GDSW-R2A3 Genome sequencing and assembly.</title>
        <authorList>
            <person name="Mayilraj S."/>
        </authorList>
    </citation>
    <scope>NUCLEOTIDE SEQUENCE [LARGE SCALE GENOMIC DNA]</scope>
    <source>
        <strain evidence="2 3">GDSW-R2A3</strain>
    </source>
</reference>
<feature type="transmembrane region" description="Helical" evidence="1">
    <location>
        <begin position="309"/>
        <end position="329"/>
    </location>
</feature>
<dbReference type="InterPro" id="IPR010288">
    <property type="entry name" value="EcsB_ABC"/>
</dbReference>
<name>A0A235FFJ1_9BACL</name>
<evidence type="ECO:0008006" key="4">
    <source>
        <dbReference type="Google" id="ProtNLM"/>
    </source>
</evidence>
<evidence type="ECO:0000313" key="3">
    <source>
        <dbReference type="Proteomes" id="UP000215059"/>
    </source>
</evidence>
<evidence type="ECO:0000313" key="2">
    <source>
        <dbReference type="EMBL" id="OYD59707.1"/>
    </source>
</evidence>
<dbReference type="OrthoDB" id="2447941at2"/>
<dbReference type="Proteomes" id="UP000215059">
    <property type="component" value="Unassembled WGS sequence"/>
</dbReference>
<feature type="transmembrane region" description="Helical" evidence="1">
    <location>
        <begin position="376"/>
        <end position="394"/>
    </location>
</feature>
<keyword evidence="1" id="KW-0472">Membrane</keyword>